<comment type="cofactor">
    <cofactor evidence="1 11">
        <name>Mg(2+)</name>
        <dbReference type="ChEBI" id="CHEBI:18420"/>
    </cofactor>
</comment>
<dbReference type="GO" id="GO:0016787">
    <property type="term" value="F:hydrolase activity"/>
    <property type="evidence" value="ECO:0007669"/>
    <property type="project" value="UniProtKB-KW"/>
</dbReference>
<feature type="binding site" evidence="11">
    <location>
        <position position="149"/>
    </location>
    <ligand>
        <name>CTP</name>
        <dbReference type="ChEBI" id="CHEBI:37563"/>
    </ligand>
</feature>
<comment type="function">
    <text evidence="11">Catalyzes the addition and repair of the essential 3'-terminal CCA sequence in tRNAs without using a nucleic acid template. Adds these three nucleotides in the order of C, C, and A to the tRNA nucleotide-73, using CTP and ATP as substrates and producing inorganic pyrophosphate. tRNA 3'-terminal CCA addition is required both for tRNA processing and repair. Also involved in tRNA surveillance by mediating tandem CCA addition to generate a CCACCA at the 3' terminus of unstable tRNAs. While stable tRNAs receive only 3'-terminal CCA, unstable tRNAs are marked with CCACCA and rapidly degraded.</text>
</comment>
<evidence type="ECO:0000256" key="7">
    <source>
        <dbReference type="ARBA" id="ARBA00022800"/>
    </source>
</evidence>
<dbReference type="Proteomes" id="UP000199657">
    <property type="component" value="Unassembled WGS sequence"/>
</dbReference>
<protein>
    <recommendedName>
        <fullName evidence="11">CCA-adding enzyme</fullName>
        <ecNumber evidence="11">2.7.7.72</ecNumber>
    </recommendedName>
    <alternativeName>
        <fullName evidence="11">CCA tRNA nucleotidyltransferase</fullName>
    </alternativeName>
    <alternativeName>
        <fullName evidence="11">tRNA CCA-pyrophosphorylase</fullName>
    </alternativeName>
    <alternativeName>
        <fullName evidence="11">tRNA adenylyl-/cytidylyl- transferase</fullName>
    </alternativeName>
    <alternativeName>
        <fullName evidence="11">tRNA nucleotidyltransferase</fullName>
    </alternativeName>
    <alternativeName>
        <fullName evidence="11">tRNA-NT</fullName>
    </alternativeName>
</protein>
<dbReference type="InterPro" id="IPR012006">
    <property type="entry name" value="CCA_bact"/>
</dbReference>
<dbReference type="Gene3D" id="1.10.3090.10">
    <property type="entry name" value="cca-adding enzyme, domain 2"/>
    <property type="match status" value="1"/>
</dbReference>
<evidence type="ECO:0000256" key="4">
    <source>
        <dbReference type="ARBA" id="ARBA00022695"/>
    </source>
</evidence>
<dbReference type="PIRSF" id="PIRSF000813">
    <property type="entry name" value="CCA_bact"/>
    <property type="match status" value="1"/>
</dbReference>
<dbReference type="GO" id="GO:0005524">
    <property type="term" value="F:ATP binding"/>
    <property type="evidence" value="ECO:0007669"/>
    <property type="project" value="UniProtKB-UniRule"/>
</dbReference>
<feature type="binding site" evidence="11">
    <location>
        <position position="17"/>
    </location>
    <ligand>
        <name>ATP</name>
        <dbReference type="ChEBI" id="CHEBI:30616"/>
    </ligand>
</feature>
<feature type="binding site" evidence="11">
    <location>
        <position position="17"/>
    </location>
    <ligand>
        <name>CTP</name>
        <dbReference type="ChEBI" id="CHEBI:37563"/>
    </ligand>
</feature>
<comment type="miscellaneous">
    <text evidence="11">A single active site specifically recognizes both ATP and CTP and is responsible for their addition.</text>
</comment>
<dbReference type="EC" id="2.7.7.72" evidence="11"/>
<evidence type="ECO:0000256" key="8">
    <source>
        <dbReference type="ARBA" id="ARBA00022840"/>
    </source>
</evidence>
<keyword evidence="4 11" id="KW-0548">Nucleotidyltransferase</keyword>
<evidence type="ECO:0000256" key="6">
    <source>
        <dbReference type="ARBA" id="ARBA00022741"/>
    </source>
</evidence>
<dbReference type="RefSeq" id="WP_425425091.1">
    <property type="nucleotide sequence ID" value="NZ_FOEG01000010.1"/>
</dbReference>
<comment type="catalytic activity">
    <reaction evidence="11">
        <text>a tRNA with a 3' CCA end + 2 CTP + ATP = a tRNA with a 3' CCACCA end + 3 diphosphate</text>
        <dbReference type="Rhea" id="RHEA:76235"/>
        <dbReference type="Rhea" id="RHEA-COMP:10468"/>
        <dbReference type="Rhea" id="RHEA-COMP:18655"/>
        <dbReference type="ChEBI" id="CHEBI:30616"/>
        <dbReference type="ChEBI" id="CHEBI:33019"/>
        <dbReference type="ChEBI" id="CHEBI:37563"/>
        <dbReference type="ChEBI" id="CHEBI:83071"/>
        <dbReference type="ChEBI" id="CHEBI:195187"/>
    </reaction>
</comment>
<accession>A0A1H8V636</accession>
<dbReference type="SUPFAM" id="SSF81891">
    <property type="entry name" value="Poly A polymerase C-terminal region-like"/>
    <property type="match status" value="1"/>
</dbReference>
<dbReference type="InterPro" id="IPR002646">
    <property type="entry name" value="PolA_pol_head_dom"/>
</dbReference>
<dbReference type="Gene3D" id="3.30.460.10">
    <property type="entry name" value="Beta Polymerase, domain 2"/>
    <property type="match status" value="1"/>
</dbReference>
<feature type="binding site" evidence="11">
    <location>
        <position position="20"/>
    </location>
    <ligand>
        <name>ATP</name>
        <dbReference type="ChEBI" id="CHEBI:30616"/>
    </ligand>
</feature>
<keyword evidence="2 11" id="KW-0808">Transferase</keyword>
<evidence type="ECO:0000256" key="9">
    <source>
        <dbReference type="ARBA" id="ARBA00022842"/>
    </source>
</evidence>
<dbReference type="PANTHER" id="PTHR47545">
    <property type="entry name" value="MULTIFUNCTIONAL CCA PROTEIN"/>
    <property type="match status" value="1"/>
</dbReference>
<dbReference type="InterPro" id="IPR050124">
    <property type="entry name" value="tRNA_CCA-adding_enzyme"/>
</dbReference>
<sequence>MVADSCTSGLEVYLVGGAVRDALLGRPVSERDWVVVGATPEAMEARGFRPVGKDFPVFLHPETHEEYALARTERKTGRGYHGFSFHAAPDVTLDDDLVRRDLTVNAMAQRPDGTLVDPFNGHADLEARLLRHVSDAFQEDPVRILRLARFTARYTPLGFRPADETMALCQRMVADGEVDHLVPERVWQELEKTLSEPCPSAFFHVLRHCGALARLIPELDAAFGLETRTVAGRRANAAEHALTALDTAAGLDEADGPVKLALVLGALDHEDLPPEAVHTACRRLRAPNAYQALAQNYAAHRHTAHGAETLSAEGVLQLLHACDAFRRPERFSAFLLAVSVDAATAGVTDDARDYTPARRLRACLDATRGITGGRFADEGLKGPAIAEAVRAERLRVIAALEA</sequence>
<dbReference type="Pfam" id="PF12627">
    <property type="entry name" value="PolyA_pol_RNAbd"/>
    <property type="match status" value="1"/>
</dbReference>
<feature type="binding site" evidence="11">
    <location>
        <position position="146"/>
    </location>
    <ligand>
        <name>ATP</name>
        <dbReference type="ChEBI" id="CHEBI:30616"/>
    </ligand>
</feature>
<keyword evidence="15" id="KW-1185">Reference proteome</keyword>
<evidence type="ECO:0000313" key="15">
    <source>
        <dbReference type="Proteomes" id="UP000199657"/>
    </source>
</evidence>
<feature type="domain" description="tRNA nucleotidyltransferase/poly(A) polymerase RNA and SrmB- binding" evidence="13">
    <location>
        <begin position="158"/>
        <end position="222"/>
    </location>
</feature>
<dbReference type="GO" id="GO:0160016">
    <property type="term" value="F:CCACCA tRNA nucleotidyltransferase activity"/>
    <property type="evidence" value="ECO:0007669"/>
    <property type="project" value="RHEA"/>
</dbReference>
<feature type="binding site" evidence="11">
    <location>
        <position position="32"/>
    </location>
    <ligand>
        <name>Mg(2+)</name>
        <dbReference type="ChEBI" id="CHEBI:18420"/>
    </ligand>
</feature>
<dbReference type="HAMAP" id="MF_01262">
    <property type="entry name" value="CCA_bact_type2"/>
    <property type="match status" value="1"/>
</dbReference>
<evidence type="ECO:0000256" key="11">
    <source>
        <dbReference type="HAMAP-Rule" id="MF_01262"/>
    </source>
</evidence>
<keyword evidence="8 11" id="KW-0067">ATP-binding</keyword>
<feature type="binding site" evidence="11">
    <location>
        <position position="146"/>
    </location>
    <ligand>
        <name>CTP</name>
        <dbReference type="ChEBI" id="CHEBI:37563"/>
    </ligand>
</feature>
<gene>
    <name evidence="11" type="primary">cca</name>
    <name evidence="14" type="ORF">SAMN04488052_11020</name>
</gene>
<evidence type="ECO:0000256" key="5">
    <source>
        <dbReference type="ARBA" id="ARBA00022723"/>
    </source>
</evidence>
<dbReference type="PANTHER" id="PTHR47545:SF1">
    <property type="entry name" value="MULTIFUNCTIONAL CCA PROTEIN"/>
    <property type="match status" value="1"/>
</dbReference>
<feature type="binding site" evidence="11">
    <location>
        <position position="100"/>
    </location>
    <ligand>
        <name>CTP</name>
        <dbReference type="ChEBI" id="CHEBI:37563"/>
    </ligand>
</feature>
<dbReference type="GO" id="GO:0004810">
    <property type="term" value="F:CCA tRNA nucleotidyltransferase activity"/>
    <property type="evidence" value="ECO:0007669"/>
    <property type="project" value="UniProtKB-UniRule"/>
</dbReference>
<feature type="binding site" evidence="11">
    <location>
        <position position="20"/>
    </location>
    <ligand>
        <name>CTP</name>
        <dbReference type="ChEBI" id="CHEBI:37563"/>
    </ligand>
</feature>
<name>A0A1H8V636_9GAMM</name>
<dbReference type="GO" id="GO:0001680">
    <property type="term" value="P:tRNA 3'-terminal CCA addition"/>
    <property type="evidence" value="ECO:0007669"/>
    <property type="project" value="UniProtKB-UniRule"/>
</dbReference>
<dbReference type="InterPro" id="IPR043519">
    <property type="entry name" value="NT_sf"/>
</dbReference>
<dbReference type="SUPFAM" id="SSF81301">
    <property type="entry name" value="Nucleotidyltransferase"/>
    <property type="match status" value="1"/>
</dbReference>
<keyword evidence="6 11" id="KW-0547">Nucleotide-binding</keyword>
<evidence type="ECO:0000256" key="1">
    <source>
        <dbReference type="ARBA" id="ARBA00001946"/>
    </source>
</evidence>
<dbReference type="NCBIfam" id="NF008137">
    <property type="entry name" value="PRK10885.1"/>
    <property type="match status" value="1"/>
</dbReference>
<comment type="catalytic activity">
    <reaction evidence="11">
        <text>a tRNA precursor + 2 CTP + ATP = a tRNA with a 3' CCA end + 3 diphosphate</text>
        <dbReference type="Rhea" id="RHEA:14433"/>
        <dbReference type="Rhea" id="RHEA-COMP:10465"/>
        <dbReference type="Rhea" id="RHEA-COMP:10468"/>
        <dbReference type="ChEBI" id="CHEBI:30616"/>
        <dbReference type="ChEBI" id="CHEBI:33019"/>
        <dbReference type="ChEBI" id="CHEBI:37563"/>
        <dbReference type="ChEBI" id="CHEBI:74896"/>
        <dbReference type="ChEBI" id="CHEBI:83071"/>
        <dbReference type="EC" id="2.7.7.72"/>
    </reaction>
</comment>
<evidence type="ECO:0000259" key="13">
    <source>
        <dbReference type="Pfam" id="PF12627"/>
    </source>
</evidence>
<organism evidence="14 15">
    <name type="scientific">Aquisalimonas asiatica</name>
    <dbReference type="NCBI Taxonomy" id="406100"/>
    <lineage>
        <taxon>Bacteria</taxon>
        <taxon>Pseudomonadati</taxon>
        <taxon>Pseudomonadota</taxon>
        <taxon>Gammaproteobacteria</taxon>
        <taxon>Chromatiales</taxon>
        <taxon>Ectothiorhodospiraceae</taxon>
        <taxon>Aquisalimonas</taxon>
    </lineage>
</organism>
<keyword evidence="5 11" id="KW-0479">Metal-binding</keyword>
<keyword evidence="10 11" id="KW-0694">RNA-binding</keyword>
<dbReference type="GO" id="GO:0042245">
    <property type="term" value="P:RNA repair"/>
    <property type="evidence" value="ECO:0007669"/>
    <property type="project" value="UniProtKB-KW"/>
</dbReference>
<keyword evidence="7 11" id="KW-0692">RNA repair</keyword>
<dbReference type="CDD" id="cd05398">
    <property type="entry name" value="NT_ClassII-CCAase"/>
    <property type="match status" value="1"/>
</dbReference>
<dbReference type="EMBL" id="FOEG01000010">
    <property type="protein sequence ID" value="SEP10866.1"/>
    <property type="molecule type" value="Genomic_DNA"/>
</dbReference>
<dbReference type="GO" id="GO:0000287">
    <property type="term" value="F:magnesium ion binding"/>
    <property type="evidence" value="ECO:0007669"/>
    <property type="project" value="UniProtKB-UniRule"/>
</dbReference>
<dbReference type="AlphaFoldDB" id="A0A1H8V636"/>
<evidence type="ECO:0000256" key="2">
    <source>
        <dbReference type="ARBA" id="ARBA00022679"/>
    </source>
</evidence>
<dbReference type="Pfam" id="PF01743">
    <property type="entry name" value="PolyA_pol"/>
    <property type="match status" value="1"/>
</dbReference>
<comment type="similarity">
    <text evidence="11">Belongs to the tRNA nucleotidyltransferase/poly(A) polymerase family. Bacterial CCA-adding enzyme type 2 subfamily.</text>
</comment>
<feature type="binding site" evidence="11">
    <location>
        <position position="149"/>
    </location>
    <ligand>
        <name>ATP</name>
        <dbReference type="ChEBI" id="CHEBI:30616"/>
    </ligand>
</feature>
<evidence type="ECO:0000256" key="3">
    <source>
        <dbReference type="ARBA" id="ARBA00022694"/>
    </source>
</evidence>
<dbReference type="GO" id="GO:0000049">
    <property type="term" value="F:tRNA binding"/>
    <property type="evidence" value="ECO:0007669"/>
    <property type="project" value="UniProtKB-UniRule"/>
</dbReference>
<evidence type="ECO:0000259" key="12">
    <source>
        <dbReference type="Pfam" id="PF01743"/>
    </source>
</evidence>
<keyword evidence="3 11" id="KW-0819">tRNA processing</keyword>
<reference evidence="14 15" key="1">
    <citation type="submission" date="2016-10" db="EMBL/GenBank/DDBJ databases">
        <authorList>
            <person name="de Groot N.N."/>
        </authorList>
    </citation>
    <scope>NUCLEOTIDE SEQUENCE [LARGE SCALE GENOMIC DNA]</scope>
    <source>
        <strain evidence="14 15">CGMCC 1.6291</strain>
    </source>
</reference>
<feature type="domain" description="Poly A polymerase head" evidence="12">
    <location>
        <begin position="12"/>
        <end position="131"/>
    </location>
</feature>
<feature type="binding site" evidence="11">
    <location>
        <position position="30"/>
    </location>
    <ligand>
        <name>Mg(2+)</name>
        <dbReference type="ChEBI" id="CHEBI:18420"/>
    </ligand>
</feature>
<keyword evidence="9 11" id="KW-0460">Magnesium</keyword>
<evidence type="ECO:0000313" key="14">
    <source>
        <dbReference type="EMBL" id="SEP10866.1"/>
    </source>
</evidence>
<proteinExistence type="inferred from homology"/>
<evidence type="ECO:0000256" key="10">
    <source>
        <dbReference type="ARBA" id="ARBA00022884"/>
    </source>
</evidence>
<dbReference type="STRING" id="406100.SAMN04488052_11020"/>
<keyword evidence="14" id="KW-0378">Hydrolase</keyword>
<dbReference type="InterPro" id="IPR032828">
    <property type="entry name" value="PolyA_RNA-bd"/>
</dbReference>
<feature type="binding site" evidence="11">
    <location>
        <position position="100"/>
    </location>
    <ligand>
        <name>ATP</name>
        <dbReference type="ChEBI" id="CHEBI:30616"/>
    </ligand>
</feature>